<evidence type="ECO:0000313" key="6">
    <source>
        <dbReference type="Proteomes" id="UP001057375"/>
    </source>
</evidence>
<dbReference type="InterPro" id="IPR038655">
    <property type="entry name" value="Ribosomal_eL27_sf"/>
</dbReference>
<dbReference type="EMBL" id="BQXS01012575">
    <property type="protein sequence ID" value="GKT25220.1"/>
    <property type="molecule type" value="Genomic_DNA"/>
</dbReference>
<dbReference type="GO" id="GO:0005840">
    <property type="term" value="C:ribosome"/>
    <property type="evidence" value="ECO:0007669"/>
    <property type="project" value="UniProtKB-KW"/>
</dbReference>
<evidence type="ECO:0000256" key="3">
    <source>
        <dbReference type="ARBA" id="ARBA00023274"/>
    </source>
</evidence>
<dbReference type="InterPro" id="IPR001141">
    <property type="entry name" value="Ribosomal_eL27"/>
</dbReference>
<organism evidence="5 6">
    <name type="scientific">Aduncisulcus paluster</name>
    <dbReference type="NCBI Taxonomy" id="2918883"/>
    <lineage>
        <taxon>Eukaryota</taxon>
        <taxon>Metamonada</taxon>
        <taxon>Carpediemonas-like organisms</taxon>
        <taxon>Aduncisulcus</taxon>
    </lineage>
</organism>
<dbReference type="CDD" id="cd06090">
    <property type="entry name" value="KOW_RPL27"/>
    <property type="match status" value="1"/>
</dbReference>
<dbReference type="InterPro" id="IPR005824">
    <property type="entry name" value="KOW"/>
</dbReference>
<gene>
    <name evidence="5" type="ORF">ADUPG1_012965</name>
</gene>
<proteinExistence type="inferred from homology"/>
<protein>
    <submittedName>
        <fullName evidence="5">Ribosomal protein L27e like protein</fullName>
    </submittedName>
</protein>
<comment type="similarity">
    <text evidence="1">Belongs to the eukaryotic ribosomal protein eL27 family.</text>
</comment>
<dbReference type="InterPro" id="IPR008991">
    <property type="entry name" value="Translation_prot_SH3-like_sf"/>
</dbReference>
<feature type="domain" description="KOW" evidence="4">
    <location>
        <begin position="10"/>
        <end position="34"/>
    </location>
</feature>
<evidence type="ECO:0000313" key="5">
    <source>
        <dbReference type="EMBL" id="GKT25220.1"/>
    </source>
</evidence>
<name>A0ABQ5K4I7_9EUKA</name>
<dbReference type="Gene3D" id="2.30.30.770">
    <property type="match status" value="1"/>
</dbReference>
<dbReference type="Pfam" id="PF00467">
    <property type="entry name" value="KOW"/>
    <property type="match status" value="1"/>
</dbReference>
<evidence type="ECO:0000256" key="1">
    <source>
        <dbReference type="ARBA" id="ARBA00009124"/>
    </source>
</evidence>
<keyword evidence="2 5" id="KW-0689">Ribosomal protein</keyword>
<dbReference type="Proteomes" id="UP001057375">
    <property type="component" value="Unassembled WGS sequence"/>
</dbReference>
<dbReference type="Pfam" id="PF01777">
    <property type="entry name" value="Ribosomal_L27e"/>
    <property type="match status" value="1"/>
</dbReference>
<dbReference type="PANTHER" id="PTHR10497">
    <property type="entry name" value="60S RIBOSOMAL PROTEIN L27"/>
    <property type="match status" value="1"/>
</dbReference>
<reference evidence="5" key="1">
    <citation type="submission" date="2022-03" db="EMBL/GenBank/DDBJ databases">
        <title>Draft genome sequence of Aduncisulcus paluster, a free-living microaerophilic Fornicata.</title>
        <authorList>
            <person name="Yuyama I."/>
            <person name="Kume K."/>
            <person name="Tamura T."/>
            <person name="Inagaki Y."/>
            <person name="Hashimoto T."/>
        </authorList>
    </citation>
    <scope>NUCLEOTIDE SEQUENCE</scope>
    <source>
        <strain evidence="5">NY0171</strain>
    </source>
</reference>
<evidence type="ECO:0000259" key="4">
    <source>
        <dbReference type="Pfam" id="PF00467"/>
    </source>
</evidence>
<evidence type="ECO:0000256" key="2">
    <source>
        <dbReference type="ARBA" id="ARBA00022980"/>
    </source>
</evidence>
<keyword evidence="3" id="KW-0687">Ribonucleoprotein</keyword>
<dbReference type="SUPFAM" id="SSF50104">
    <property type="entry name" value="Translation proteins SH3-like domain"/>
    <property type="match status" value="1"/>
</dbReference>
<comment type="caution">
    <text evidence="5">The sequence shown here is derived from an EMBL/GenBank/DDBJ whole genome shotgun (WGS) entry which is preliminary data.</text>
</comment>
<keyword evidence="6" id="KW-1185">Reference proteome</keyword>
<accession>A0ABQ5K4I7</accession>
<sequence>MCPERIVKAGKVCIVLQGRYAGKKVVILRVFNDGTKVRPYAHAFVAGISRPPRTVRKGMTAKQIAVRSKIKPMAKIINLQHLLPTRYTLDSKDLCKNVQVKDLQTPKSRFDALKTVKATFEMKYKAGENEWLFAPLKF</sequence>
<dbReference type="InterPro" id="IPR041991">
    <property type="entry name" value="Ribosomal_eL27_KOW"/>
</dbReference>